<dbReference type="AlphaFoldDB" id="A0A1Y1HVP0"/>
<evidence type="ECO:0000313" key="1">
    <source>
        <dbReference type="EMBL" id="GAQ79908.1"/>
    </source>
</evidence>
<dbReference type="PANTHER" id="PTHR31656">
    <property type="entry name" value="ROOT CAP DOMAIN-CONTAINING PROTEIN"/>
    <property type="match status" value="1"/>
</dbReference>
<protein>
    <submittedName>
        <fullName evidence="1">Uncharacterized protein</fullName>
    </submittedName>
</protein>
<dbReference type="EMBL" id="DF236990">
    <property type="protein sequence ID" value="GAQ79908.1"/>
    <property type="molecule type" value="Genomic_DNA"/>
</dbReference>
<sequence>MSALYLGVDQSESLLATRTLACPGLVPPNQTDVTDFTFDFHGSAGKAYCMITTATITVNAHMFSLAPTALVPEHRYHGGRCFQFTWIDGIGFVYRNLQGQTQRIAVWLDRTLADVSVHPFNVTFEDEPVETSEDAAWTSPDGIARIERTAVPDQLVVSLDGLLEVEISRAEDAELRDQPEGPPVRYINLAVKGLAVGPGVHGMYAPGAVEARLKMVTQEGLNHREYAEGADEEYETSDLTSANCSYDRFATAVQPEAPSVISASRKLRSSAPQKKGFLACSYSGSSFVCK</sequence>
<dbReference type="Proteomes" id="UP000054558">
    <property type="component" value="Unassembled WGS sequence"/>
</dbReference>
<evidence type="ECO:0000313" key="2">
    <source>
        <dbReference type="Proteomes" id="UP000054558"/>
    </source>
</evidence>
<accession>A0A1Y1HVP0</accession>
<proteinExistence type="predicted"/>
<organism evidence="1 2">
    <name type="scientific">Klebsormidium nitens</name>
    <name type="common">Green alga</name>
    <name type="synonym">Ulothrix nitens</name>
    <dbReference type="NCBI Taxonomy" id="105231"/>
    <lineage>
        <taxon>Eukaryota</taxon>
        <taxon>Viridiplantae</taxon>
        <taxon>Streptophyta</taxon>
        <taxon>Klebsormidiophyceae</taxon>
        <taxon>Klebsormidiales</taxon>
        <taxon>Klebsormidiaceae</taxon>
        <taxon>Klebsormidium</taxon>
    </lineage>
</organism>
<keyword evidence="2" id="KW-1185">Reference proteome</keyword>
<gene>
    <name evidence="1" type="ORF">KFL_000410075</name>
</gene>
<name>A0A1Y1HVP0_KLENI</name>
<dbReference type="OrthoDB" id="2012132at2759"/>
<reference evidence="1 2" key="1">
    <citation type="journal article" date="2014" name="Nat. Commun.">
        <title>Klebsormidium flaccidum genome reveals primary factors for plant terrestrial adaptation.</title>
        <authorList>
            <person name="Hori K."/>
            <person name="Maruyama F."/>
            <person name="Fujisawa T."/>
            <person name="Togashi T."/>
            <person name="Yamamoto N."/>
            <person name="Seo M."/>
            <person name="Sato S."/>
            <person name="Yamada T."/>
            <person name="Mori H."/>
            <person name="Tajima N."/>
            <person name="Moriyama T."/>
            <person name="Ikeuchi M."/>
            <person name="Watanabe M."/>
            <person name="Wada H."/>
            <person name="Kobayashi K."/>
            <person name="Saito M."/>
            <person name="Masuda T."/>
            <person name="Sasaki-Sekimoto Y."/>
            <person name="Mashiguchi K."/>
            <person name="Awai K."/>
            <person name="Shimojima M."/>
            <person name="Masuda S."/>
            <person name="Iwai M."/>
            <person name="Nobusawa T."/>
            <person name="Narise T."/>
            <person name="Kondo S."/>
            <person name="Saito H."/>
            <person name="Sato R."/>
            <person name="Murakawa M."/>
            <person name="Ihara Y."/>
            <person name="Oshima-Yamada Y."/>
            <person name="Ohtaka K."/>
            <person name="Satoh M."/>
            <person name="Sonobe K."/>
            <person name="Ishii M."/>
            <person name="Ohtani R."/>
            <person name="Kanamori-Sato M."/>
            <person name="Honoki R."/>
            <person name="Miyazaki D."/>
            <person name="Mochizuki H."/>
            <person name="Umetsu J."/>
            <person name="Higashi K."/>
            <person name="Shibata D."/>
            <person name="Kamiya Y."/>
            <person name="Sato N."/>
            <person name="Nakamura Y."/>
            <person name="Tabata S."/>
            <person name="Ida S."/>
            <person name="Kurokawa K."/>
            <person name="Ohta H."/>
        </authorList>
    </citation>
    <scope>NUCLEOTIDE SEQUENCE [LARGE SCALE GENOMIC DNA]</scope>
    <source>
        <strain evidence="1 2">NIES-2285</strain>
    </source>
</reference>